<organism evidence="1 2">
    <name type="scientific">Russula earlei</name>
    <dbReference type="NCBI Taxonomy" id="71964"/>
    <lineage>
        <taxon>Eukaryota</taxon>
        <taxon>Fungi</taxon>
        <taxon>Dikarya</taxon>
        <taxon>Basidiomycota</taxon>
        <taxon>Agaricomycotina</taxon>
        <taxon>Agaricomycetes</taxon>
        <taxon>Russulales</taxon>
        <taxon>Russulaceae</taxon>
        <taxon>Russula</taxon>
    </lineage>
</organism>
<accession>A0ACC0U7L3</accession>
<evidence type="ECO:0000313" key="1">
    <source>
        <dbReference type="EMBL" id="KAI9507695.1"/>
    </source>
</evidence>
<gene>
    <name evidence="1" type="ORF">F5148DRAFT_980989</name>
</gene>
<keyword evidence="2" id="KW-1185">Reference proteome</keyword>
<keyword evidence="1" id="KW-0808">Transferase</keyword>
<proteinExistence type="predicted"/>
<dbReference type="EMBL" id="JAGFNK010000114">
    <property type="protein sequence ID" value="KAI9507695.1"/>
    <property type="molecule type" value="Genomic_DNA"/>
</dbReference>
<comment type="caution">
    <text evidence="1">The sequence shown here is derived from an EMBL/GenBank/DDBJ whole genome shotgun (WGS) entry which is preliminary data.</text>
</comment>
<protein>
    <submittedName>
        <fullName evidence="1">Riboflavin kinase</fullName>
    </submittedName>
</protein>
<reference evidence="1" key="1">
    <citation type="submission" date="2021-03" db="EMBL/GenBank/DDBJ databases">
        <title>Evolutionary priming and transition to the ectomycorrhizal habit in an iconic lineage of mushroom-forming fungi: is preadaptation a requirement?</title>
        <authorList>
            <consortium name="DOE Joint Genome Institute"/>
            <person name="Looney B.P."/>
            <person name="Miyauchi S."/>
            <person name="Morin E."/>
            <person name="Drula E."/>
            <person name="Courty P.E."/>
            <person name="Chicoki N."/>
            <person name="Fauchery L."/>
            <person name="Kohler A."/>
            <person name="Kuo A."/>
            <person name="LaButti K."/>
            <person name="Pangilinan J."/>
            <person name="Lipzen A."/>
            <person name="Riley R."/>
            <person name="Andreopoulos W."/>
            <person name="He G."/>
            <person name="Johnson J."/>
            <person name="Barry K.W."/>
            <person name="Grigoriev I.V."/>
            <person name="Nagy L."/>
            <person name="Hibbett D."/>
            <person name="Henrissat B."/>
            <person name="Matheny P.B."/>
            <person name="Labbe J."/>
            <person name="Martin A.F."/>
        </authorList>
    </citation>
    <scope>NUCLEOTIDE SEQUENCE</scope>
    <source>
        <strain evidence="1">BPL698</strain>
    </source>
</reference>
<dbReference type="Proteomes" id="UP001207468">
    <property type="component" value="Unassembled WGS sequence"/>
</dbReference>
<name>A0ACC0U7L3_9AGAM</name>
<evidence type="ECO:0000313" key="2">
    <source>
        <dbReference type="Proteomes" id="UP001207468"/>
    </source>
</evidence>
<sequence length="201" mass="22323">MTVTQDRTAEDLQALPSRPSAPFRTEAFRKSRQDIVGPDTVEAPFPIFLSGAVQRGLGRGGKDLGCPTANLPDESITPMSSVCKPGVYFGYAQVYGLSDEEGKVHPMVMSLGWNPFYKNERLTAEIHIMHNFKADFYGQDMQAVVLGYIRPELDYTSREALVEDINTDKRVALRSLSREAYKKFGVDPNPSDDTTGDKVLL</sequence>
<keyword evidence="1" id="KW-0418">Kinase</keyword>